<evidence type="ECO:0000256" key="1">
    <source>
        <dbReference type="ARBA" id="ARBA00022630"/>
    </source>
</evidence>
<dbReference type="PANTHER" id="PTHR43278:SF2">
    <property type="entry name" value="IRON-SULFUR FLAVOPROTEIN"/>
    <property type="match status" value="1"/>
</dbReference>
<dbReference type="InterPro" id="IPR051796">
    <property type="entry name" value="ISF_SsuE-like"/>
</dbReference>
<proteinExistence type="predicted"/>
<name>A0A4U8YSZ8_9BACT</name>
<protein>
    <submittedName>
        <fullName evidence="4">Nadph-dependent fmn reductase-like</fullName>
    </submittedName>
</protein>
<keyword evidence="2" id="KW-0288">FMN</keyword>
<gene>
    <name evidence="4" type="ORF">MSL71_47260</name>
</gene>
<dbReference type="SUPFAM" id="SSF52218">
    <property type="entry name" value="Flavoproteins"/>
    <property type="match status" value="1"/>
</dbReference>
<dbReference type="InterPro" id="IPR005025">
    <property type="entry name" value="FMN_Rdtase-like_dom"/>
</dbReference>
<evidence type="ECO:0000256" key="2">
    <source>
        <dbReference type="ARBA" id="ARBA00022643"/>
    </source>
</evidence>
<dbReference type="Pfam" id="PF03358">
    <property type="entry name" value="FMN_red"/>
    <property type="match status" value="1"/>
</dbReference>
<feature type="domain" description="NADPH-dependent FMN reductase-like" evidence="3">
    <location>
        <begin position="1"/>
        <end position="105"/>
    </location>
</feature>
<evidence type="ECO:0000313" key="5">
    <source>
        <dbReference type="Proteomes" id="UP000507962"/>
    </source>
</evidence>
<reference evidence="4 5" key="1">
    <citation type="submission" date="2019-03" db="EMBL/GenBank/DDBJ databases">
        <authorList>
            <person name="Nijsse B."/>
        </authorList>
    </citation>
    <scope>NUCLEOTIDE SEQUENCE [LARGE SCALE GENOMIC DNA]</scope>
    <source>
        <strain evidence="4">Desulfoluna butyratoxydans MSL71</strain>
    </source>
</reference>
<dbReference type="InterPro" id="IPR029039">
    <property type="entry name" value="Flavoprotein-like_sf"/>
</dbReference>
<dbReference type="Gene3D" id="3.40.50.360">
    <property type="match status" value="1"/>
</dbReference>
<dbReference type="Proteomes" id="UP000507962">
    <property type="component" value="Unassembled WGS sequence"/>
</dbReference>
<dbReference type="RefSeq" id="WP_180146086.1">
    <property type="nucleotide sequence ID" value="NZ_CAADHO010000013.1"/>
</dbReference>
<keyword evidence="1" id="KW-0285">Flavoprotein</keyword>
<keyword evidence="5" id="KW-1185">Reference proteome</keyword>
<dbReference type="AlphaFoldDB" id="A0A4U8YSZ8"/>
<accession>A0A4U8YSZ8</accession>
<evidence type="ECO:0000313" key="4">
    <source>
        <dbReference type="EMBL" id="VFQ47041.1"/>
    </source>
</evidence>
<dbReference type="EMBL" id="CAADHO010000013">
    <property type="protein sequence ID" value="VFQ47041.1"/>
    <property type="molecule type" value="Genomic_DNA"/>
</dbReference>
<evidence type="ECO:0000259" key="3">
    <source>
        <dbReference type="Pfam" id="PF03358"/>
    </source>
</evidence>
<dbReference type="PANTHER" id="PTHR43278">
    <property type="entry name" value="NAD(P)H-DEPENDENT FMN-CONTAINING OXIDOREDUCTASE YWQN-RELATED"/>
    <property type="match status" value="1"/>
</dbReference>
<organism evidence="4 5">
    <name type="scientific">Desulfoluna butyratoxydans</name>
    <dbReference type="NCBI Taxonomy" id="231438"/>
    <lineage>
        <taxon>Bacteria</taxon>
        <taxon>Pseudomonadati</taxon>
        <taxon>Thermodesulfobacteriota</taxon>
        <taxon>Desulfobacteria</taxon>
        <taxon>Desulfobacterales</taxon>
        <taxon>Desulfolunaceae</taxon>
        <taxon>Desulfoluna</taxon>
    </lineage>
</organism>
<sequence>MNVIAINGSPRKEWNTATLIQKTLDGASSQGAETELIHLYDLDYKGCRSCFACKKKGGRHYGACAMNDELTSVLNKIEHTDALILGSPIYFGSVSGEMRCFLERALFPKYVYANPYQTLFPRTIQTGFIYTMNVTEEGMKGYGFDAHLNLNETQLEFVFGKSETLFCHDTYQFNNYDTVVQSCFDPVKKEKQRQEVFPLDCDKAFDMGRRFASPNQ</sequence>
<dbReference type="GO" id="GO:0016491">
    <property type="term" value="F:oxidoreductase activity"/>
    <property type="evidence" value="ECO:0007669"/>
    <property type="project" value="InterPro"/>
</dbReference>